<dbReference type="SMART" id="SM00278">
    <property type="entry name" value="HhH1"/>
    <property type="match status" value="2"/>
</dbReference>
<dbReference type="SUPFAM" id="SSF50249">
    <property type="entry name" value="Nucleic acid-binding proteins"/>
    <property type="match status" value="1"/>
</dbReference>
<dbReference type="InterPro" id="IPR012340">
    <property type="entry name" value="NA-bd_OB-fold"/>
</dbReference>
<proteinExistence type="inferred from homology"/>
<accession>A0ABX7B0V8</accession>
<dbReference type="Gene3D" id="2.40.50.140">
    <property type="entry name" value="Nucleic acid-binding proteins"/>
    <property type="match status" value="1"/>
</dbReference>
<dbReference type="Proteomes" id="UP000595197">
    <property type="component" value="Chromosome"/>
</dbReference>
<dbReference type="HAMAP" id="MF_00031">
    <property type="entry name" value="DNA_HJ_migration_RuvA"/>
    <property type="match status" value="1"/>
</dbReference>
<organism evidence="8 9">
    <name type="scientific">Skermanella cutis</name>
    <dbReference type="NCBI Taxonomy" id="2775420"/>
    <lineage>
        <taxon>Bacteria</taxon>
        <taxon>Pseudomonadati</taxon>
        <taxon>Pseudomonadota</taxon>
        <taxon>Alphaproteobacteria</taxon>
        <taxon>Rhodospirillales</taxon>
        <taxon>Azospirillaceae</taxon>
        <taxon>Skermanella</taxon>
    </lineage>
</organism>
<comment type="subunit">
    <text evidence="6">Homotetramer. Forms an RuvA(8)-RuvB(12)-Holliday junction (HJ) complex. HJ DNA is sandwiched between 2 RuvA tetramers; dsDNA enters through RuvA and exits via RuvB. An RuvB hexamer assembles on each DNA strand where it exits the tetramer. Each RuvB hexamer is contacted by two RuvA subunits (via domain III) on 2 adjacent RuvB subunits; this complex drives branch migration. In the full resolvosome a probable DNA-RuvA(4)-RuvB(12)-RuvC(2) complex forms which resolves the HJ.</text>
</comment>
<evidence type="ECO:0000256" key="1">
    <source>
        <dbReference type="ARBA" id="ARBA00022490"/>
    </source>
</evidence>
<comment type="similarity">
    <text evidence="6">Belongs to the RuvA family.</text>
</comment>
<dbReference type="InterPro" id="IPR036267">
    <property type="entry name" value="RuvA_C_sf"/>
</dbReference>
<comment type="function">
    <text evidence="6">The RuvA-RuvB-RuvC complex processes Holliday junction (HJ) DNA during genetic recombination and DNA repair, while the RuvA-RuvB complex plays an important role in the rescue of blocked DNA replication forks via replication fork reversal (RFR). RuvA specifically binds to HJ cruciform DNA, conferring on it an open structure. The RuvB hexamer acts as an ATP-dependent pump, pulling dsDNA into and through the RuvAB complex. HJ branch migration allows RuvC to scan DNA until it finds its consensus sequence, where it cleaves and resolves the cruciform DNA.</text>
</comment>
<dbReference type="SUPFAM" id="SSF47781">
    <property type="entry name" value="RuvA domain 2-like"/>
    <property type="match status" value="1"/>
</dbReference>
<evidence type="ECO:0000313" key="9">
    <source>
        <dbReference type="Proteomes" id="UP000595197"/>
    </source>
</evidence>
<keyword evidence="9" id="KW-1185">Reference proteome</keyword>
<feature type="region of interest" description="Domain I" evidence="6">
    <location>
        <begin position="1"/>
        <end position="64"/>
    </location>
</feature>
<dbReference type="NCBIfam" id="TIGR00084">
    <property type="entry name" value="ruvA"/>
    <property type="match status" value="1"/>
</dbReference>
<feature type="domain" description="Helix-hairpin-helix DNA-binding motif class 1" evidence="7">
    <location>
        <begin position="73"/>
        <end position="92"/>
    </location>
</feature>
<dbReference type="RefSeq" id="WP_201070667.1">
    <property type="nucleotide sequence ID" value="NZ_CP067420.1"/>
</dbReference>
<dbReference type="InterPro" id="IPR003583">
    <property type="entry name" value="Hlx-hairpin-Hlx_DNA-bd_motif"/>
</dbReference>
<reference evidence="8" key="1">
    <citation type="submission" date="2021-02" db="EMBL/GenBank/DDBJ databases">
        <title>Skermanella TT6 skin isolate.</title>
        <authorList>
            <person name="Lee K."/>
            <person name="Ganzorig M."/>
        </authorList>
    </citation>
    <scope>NUCLEOTIDE SEQUENCE</scope>
    <source>
        <strain evidence="8">TT6</strain>
    </source>
</reference>
<evidence type="ECO:0000256" key="5">
    <source>
        <dbReference type="ARBA" id="ARBA00023204"/>
    </source>
</evidence>
<evidence type="ECO:0000259" key="7">
    <source>
        <dbReference type="SMART" id="SM00278"/>
    </source>
</evidence>
<keyword evidence="3 6" id="KW-0238">DNA-binding</keyword>
<evidence type="ECO:0000256" key="6">
    <source>
        <dbReference type="HAMAP-Rule" id="MF_00031"/>
    </source>
</evidence>
<dbReference type="InterPro" id="IPR013849">
    <property type="entry name" value="DNA_helicase_Holl-junc_RuvA_I"/>
</dbReference>
<evidence type="ECO:0000256" key="4">
    <source>
        <dbReference type="ARBA" id="ARBA00023172"/>
    </source>
</evidence>
<dbReference type="SUPFAM" id="SSF46929">
    <property type="entry name" value="DNA helicase RuvA subunit, C-terminal domain"/>
    <property type="match status" value="1"/>
</dbReference>
<comment type="domain">
    <text evidence="6">Has three domains with a flexible linker between the domains II and III and assumes an 'L' shape. Domain III is highly mobile and contacts RuvB.</text>
</comment>
<dbReference type="InterPro" id="IPR011114">
    <property type="entry name" value="RuvA_C"/>
</dbReference>
<protein>
    <recommendedName>
        <fullName evidence="6">Holliday junction branch migration complex subunit RuvA</fullName>
    </recommendedName>
</protein>
<sequence length="203" mass="20932">MIAKLSGLLDSVGTDHCIVDCGGVGYLVYCSARTLRRIGDTGAAVSLRTEMQVREDAMTLFGFIDAAERDWFRRLTTVQGVGSRVALALLSVLEPDKLGQAIAAQDRTALAQADGVGPKLANRLISELKDKVADLQFGAGPATAASGGAPAGAGVTGDAVSALVNLGYRRAEAFAAVAQAAQKAGPDAKVEQLIMMGLKELSA</sequence>
<comment type="caution">
    <text evidence="6">Lacks conserved residue(s) required for the propagation of feature annotation.</text>
</comment>
<keyword evidence="4 6" id="KW-0233">DNA recombination</keyword>
<dbReference type="Gene3D" id="1.10.150.20">
    <property type="entry name" value="5' to 3' exonuclease, C-terminal subdomain"/>
    <property type="match status" value="1"/>
</dbReference>
<dbReference type="InterPro" id="IPR000085">
    <property type="entry name" value="RuvA"/>
</dbReference>
<name>A0ABX7B0V8_9PROT</name>
<gene>
    <name evidence="6 8" type="primary">ruvA</name>
    <name evidence="8" type="ORF">IGS68_15380</name>
</gene>
<dbReference type="InterPro" id="IPR010994">
    <property type="entry name" value="RuvA_2-like"/>
</dbReference>
<feature type="region of interest" description="Domain III" evidence="6">
    <location>
        <begin position="153"/>
        <end position="203"/>
    </location>
</feature>
<comment type="subcellular location">
    <subcellularLocation>
        <location evidence="6">Cytoplasm</location>
    </subcellularLocation>
</comment>
<evidence type="ECO:0000256" key="3">
    <source>
        <dbReference type="ARBA" id="ARBA00023125"/>
    </source>
</evidence>
<dbReference type="Gene3D" id="1.10.8.10">
    <property type="entry name" value="DNA helicase RuvA subunit, C-terminal domain"/>
    <property type="match status" value="1"/>
</dbReference>
<evidence type="ECO:0000256" key="2">
    <source>
        <dbReference type="ARBA" id="ARBA00022763"/>
    </source>
</evidence>
<dbReference type="Pfam" id="PF07499">
    <property type="entry name" value="RuvA_C"/>
    <property type="match status" value="1"/>
</dbReference>
<keyword evidence="5 6" id="KW-0234">DNA repair</keyword>
<evidence type="ECO:0000313" key="8">
    <source>
        <dbReference type="EMBL" id="QQP87484.1"/>
    </source>
</evidence>
<dbReference type="Pfam" id="PF14520">
    <property type="entry name" value="HHH_5"/>
    <property type="match status" value="1"/>
</dbReference>
<feature type="domain" description="Helix-hairpin-helix DNA-binding motif class 1" evidence="7">
    <location>
        <begin position="108"/>
        <end position="127"/>
    </location>
</feature>
<dbReference type="EMBL" id="CP067420">
    <property type="protein sequence ID" value="QQP87484.1"/>
    <property type="molecule type" value="Genomic_DNA"/>
</dbReference>
<dbReference type="Pfam" id="PF01330">
    <property type="entry name" value="RuvA_N"/>
    <property type="match status" value="1"/>
</dbReference>
<keyword evidence="2 6" id="KW-0227">DNA damage</keyword>
<keyword evidence="1 6" id="KW-0963">Cytoplasm</keyword>